<evidence type="ECO:0000256" key="7">
    <source>
        <dbReference type="ARBA" id="ARBA00023008"/>
    </source>
</evidence>
<dbReference type="PROSITE" id="PS00196">
    <property type="entry name" value="COPPER_BLUE"/>
    <property type="match status" value="1"/>
</dbReference>
<keyword evidence="5" id="KW-0574">Periplasm</keyword>
<keyword evidence="4 9" id="KW-0479">Metal-binding</keyword>
<name>A0A5B8LU02_9HYPH</name>
<dbReference type="InterPro" id="IPR002386">
    <property type="entry name" value="Amicyanin/Pseudoazurin"/>
</dbReference>
<evidence type="ECO:0000259" key="11">
    <source>
        <dbReference type="Pfam" id="PF00127"/>
    </source>
</evidence>
<evidence type="ECO:0000313" key="13">
    <source>
        <dbReference type="Proteomes" id="UP000315364"/>
    </source>
</evidence>
<keyword evidence="6" id="KW-0249">Electron transport</keyword>
<comment type="subcellular location">
    <subcellularLocation>
        <location evidence="1">Periplasm</location>
    </subcellularLocation>
</comment>
<evidence type="ECO:0000313" key="12">
    <source>
        <dbReference type="EMBL" id="QDZ11295.1"/>
    </source>
</evidence>
<keyword evidence="7 9" id="KW-0186">Copper</keyword>
<evidence type="ECO:0000256" key="2">
    <source>
        <dbReference type="ARBA" id="ARBA00016984"/>
    </source>
</evidence>
<comment type="cofactor">
    <cofactor evidence="9">
        <name>Cu cation</name>
        <dbReference type="ChEBI" id="CHEBI:23378"/>
    </cofactor>
    <text evidence="9">Binds 1 copper ion per subunit.</text>
</comment>
<evidence type="ECO:0000256" key="3">
    <source>
        <dbReference type="ARBA" id="ARBA00022448"/>
    </source>
</evidence>
<dbReference type="InterPro" id="IPR001235">
    <property type="entry name" value="Copper_blue_Plastocyanin"/>
</dbReference>
<sequence>MPAISRRKFVAGSVAALAIPAVLTSRAFAAEHEVHMLNKGEAGAMVFEPALIRVAAGDTVKFIPTDPGHNAETVRGMAPEGSEPFKGAIGKEVDVTFTVPGVYGVKCLPHFAMGMVALVVVDDPAANLEEAKAVRNPPKAKERFDAIFAELEG</sequence>
<dbReference type="NCBIfam" id="TIGR02375">
    <property type="entry name" value="pseudoazurin"/>
    <property type="match status" value="1"/>
</dbReference>
<dbReference type="GO" id="GO:0042597">
    <property type="term" value="C:periplasmic space"/>
    <property type="evidence" value="ECO:0007669"/>
    <property type="project" value="UniProtKB-SubCell"/>
</dbReference>
<dbReference type="PRINTS" id="PR00156">
    <property type="entry name" value="COPPERBLUE"/>
</dbReference>
<evidence type="ECO:0000256" key="10">
    <source>
        <dbReference type="SAM" id="SignalP"/>
    </source>
</evidence>
<feature type="binding site" evidence="9">
    <location>
        <position position="69"/>
    </location>
    <ligand>
        <name>Cu cation</name>
        <dbReference type="ChEBI" id="CHEBI:23378"/>
    </ligand>
</feature>
<dbReference type="Gene3D" id="2.60.40.420">
    <property type="entry name" value="Cupredoxins - blue copper proteins"/>
    <property type="match status" value="1"/>
</dbReference>
<dbReference type="GO" id="GO:0009055">
    <property type="term" value="F:electron transfer activity"/>
    <property type="evidence" value="ECO:0007669"/>
    <property type="project" value="InterPro"/>
</dbReference>
<keyword evidence="10" id="KW-0732">Signal</keyword>
<dbReference type="InterPro" id="IPR008972">
    <property type="entry name" value="Cupredoxin"/>
</dbReference>
<evidence type="ECO:0000256" key="4">
    <source>
        <dbReference type="ARBA" id="ARBA00022723"/>
    </source>
</evidence>
<organism evidence="12 13">
    <name type="scientific">Devosia ginsengisoli</name>
    <dbReference type="NCBI Taxonomy" id="400770"/>
    <lineage>
        <taxon>Bacteria</taxon>
        <taxon>Pseudomonadati</taxon>
        <taxon>Pseudomonadota</taxon>
        <taxon>Alphaproteobacteria</taxon>
        <taxon>Hyphomicrobiales</taxon>
        <taxon>Devosiaceae</taxon>
        <taxon>Devosia</taxon>
    </lineage>
</organism>
<feature type="binding site" evidence="9">
    <location>
        <position position="110"/>
    </location>
    <ligand>
        <name>Cu cation</name>
        <dbReference type="ChEBI" id="CHEBI:23378"/>
    </ligand>
</feature>
<dbReference type="PROSITE" id="PS51318">
    <property type="entry name" value="TAT"/>
    <property type="match status" value="1"/>
</dbReference>
<dbReference type="CDD" id="cd04218">
    <property type="entry name" value="Pseudoazurin"/>
    <property type="match status" value="1"/>
</dbReference>
<dbReference type="EMBL" id="CP042304">
    <property type="protein sequence ID" value="QDZ11295.1"/>
    <property type="molecule type" value="Genomic_DNA"/>
</dbReference>
<dbReference type="AlphaFoldDB" id="A0A5B8LU02"/>
<dbReference type="InterPro" id="IPR028871">
    <property type="entry name" value="BlueCu_1_BS"/>
</dbReference>
<keyword evidence="3" id="KW-0813">Transport</keyword>
<dbReference type="Proteomes" id="UP000315364">
    <property type="component" value="Chromosome"/>
</dbReference>
<dbReference type="InterPro" id="IPR006311">
    <property type="entry name" value="TAT_signal"/>
</dbReference>
<dbReference type="InterPro" id="IPR000923">
    <property type="entry name" value="BlueCu_1"/>
</dbReference>
<feature type="binding site" evidence="9">
    <location>
        <position position="107"/>
    </location>
    <ligand>
        <name>Cu cation</name>
        <dbReference type="ChEBI" id="CHEBI:23378"/>
    </ligand>
</feature>
<dbReference type="Pfam" id="PF00127">
    <property type="entry name" value="Copper-bind"/>
    <property type="match status" value="1"/>
</dbReference>
<feature type="chain" id="PRO_5022686422" description="Pseudoazurin" evidence="10">
    <location>
        <begin position="30"/>
        <end position="153"/>
    </location>
</feature>
<evidence type="ECO:0000256" key="5">
    <source>
        <dbReference type="ARBA" id="ARBA00022764"/>
    </source>
</evidence>
<feature type="binding site" evidence="9">
    <location>
        <position position="115"/>
    </location>
    <ligand>
        <name>Cu cation</name>
        <dbReference type="ChEBI" id="CHEBI:23378"/>
    </ligand>
</feature>
<evidence type="ECO:0000256" key="8">
    <source>
        <dbReference type="NCBIfam" id="TIGR02375"/>
    </source>
</evidence>
<evidence type="ECO:0000256" key="9">
    <source>
        <dbReference type="PIRSR" id="PIRSR602386-1"/>
    </source>
</evidence>
<reference evidence="12 13" key="1">
    <citation type="submission" date="2019-07" db="EMBL/GenBank/DDBJ databases">
        <title>Full genome sequence of Devosia sp. Gsoil 520.</title>
        <authorList>
            <person name="Im W.-T."/>
        </authorList>
    </citation>
    <scope>NUCLEOTIDE SEQUENCE [LARGE SCALE GENOMIC DNA]</scope>
    <source>
        <strain evidence="12 13">Gsoil 520</strain>
    </source>
</reference>
<dbReference type="RefSeq" id="WP_146290118.1">
    <property type="nucleotide sequence ID" value="NZ_CP042304.1"/>
</dbReference>
<dbReference type="GO" id="GO:0005507">
    <property type="term" value="F:copper ion binding"/>
    <property type="evidence" value="ECO:0007669"/>
    <property type="project" value="UniProtKB-UniRule"/>
</dbReference>
<dbReference type="KEGG" id="dea:FPZ08_11310"/>
<feature type="signal peptide" evidence="10">
    <location>
        <begin position="1"/>
        <end position="29"/>
    </location>
</feature>
<accession>A0A5B8LU02</accession>
<evidence type="ECO:0000256" key="1">
    <source>
        <dbReference type="ARBA" id="ARBA00004418"/>
    </source>
</evidence>
<keyword evidence="13" id="KW-1185">Reference proteome</keyword>
<dbReference type="SUPFAM" id="SSF49503">
    <property type="entry name" value="Cupredoxins"/>
    <property type="match status" value="1"/>
</dbReference>
<dbReference type="OrthoDB" id="7510199at2"/>
<gene>
    <name evidence="12" type="ORF">FPZ08_11310</name>
</gene>
<feature type="domain" description="Blue (type 1) copper" evidence="11">
    <location>
        <begin position="35"/>
        <end position="121"/>
    </location>
</feature>
<proteinExistence type="predicted"/>
<evidence type="ECO:0000256" key="6">
    <source>
        <dbReference type="ARBA" id="ARBA00022982"/>
    </source>
</evidence>
<dbReference type="InterPro" id="IPR012745">
    <property type="entry name" value="Pseudoazurin"/>
</dbReference>
<dbReference type="PRINTS" id="PR00155">
    <property type="entry name" value="AMICYANIN"/>
</dbReference>
<protein>
    <recommendedName>
        <fullName evidence="2 8">Pseudoazurin</fullName>
    </recommendedName>
</protein>